<sequence length="297" mass="33298">NSFDSRSPTLLNSGTAHQRYATSSASASFDLTPPQPSYIPSHSRPPFGRPDSIASFSAYSTHSNEPLQQQSKFGGNKTATTLQKLYSLRKKSSSTTMGTLIAKNGSSSITRASTNNHLEDRRVHTGSGFDSRTLNDSSRGMSTVNFNDSSSSYMDPHLSRRSSQSSIISTSSQKRSWRRWDEYRPRKYHPEDYKIKGFGRVALFSNERLYLHWIRFGVLQASIGVMLLSFGIGVAAWVGVGTLILSLLTLIYGTQLFHKRHLFMVTKRKDVKYFARTIPTLLTFGLFILYSANFGYD</sequence>
<gene>
    <name evidence="8" type="ORF">BGZ95_002593</name>
</gene>
<keyword evidence="9" id="KW-1185">Reference proteome</keyword>
<dbReference type="Proteomes" id="UP001194580">
    <property type="component" value="Unassembled WGS sequence"/>
</dbReference>
<dbReference type="PANTHER" id="PTHR46140">
    <property type="entry name" value="VACUOLAR TRANSPORTER CHAPERONE 1-RELATED"/>
    <property type="match status" value="1"/>
</dbReference>
<name>A0AAD4D7F7_9FUNG</name>
<evidence type="ECO:0000256" key="2">
    <source>
        <dbReference type="ARBA" id="ARBA00022692"/>
    </source>
</evidence>
<feature type="non-terminal residue" evidence="8">
    <location>
        <position position="1"/>
    </location>
</feature>
<feature type="region of interest" description="Disordered" evidence="5">
    <location>
        <begin position="1"/>
        <end position="54"/>
    </location>
</feature>
<dbReference type="InterPro" id="IPR051572">
    <property type="entry name" value="VTC_Complex_Subunit"/>
</dbReference>
<evidence type="ECO:0000313" key="8">
    <source>
        <dbReference type="EMBL" id="KAG0268140.1"/>
    </source>
</evidence>
<evidence type="ECO:0000259" key="7">
    <source>
        <dbReference type="Pfam" id="PF02656"/>
    </source>
</evidence>
<organism evidence="8 9">
    <name type="scientific">Linnemannia exigua</name>
    <dbReference type="NCBI Taxonomy" id="604196"/>
    <lineage>
        <taxon>Eukaryota</taxon>
        <taxon>Fungi</taxon>
        <taxon>Fungi incertae sedis</taxon>
        <taxon>Mucoromycota</taxon>
        <taxon>Mortierellomycotina</taxon>
        <taxon>Mortierellomycetes</taxon>
        <taxon>Mortierellales</taxon>
        <taxon>Mortierellaceae</taxon>
        <taxon>Linnemannia</taxon>
    </lineage>
</organism>
<evidence type="ECO:0000313" key="9">
    <source>
        <dbReference type="Proteomes" id="UP001194580"/>
    </source>
</evidence>
<evidence type="ECO:0000256" key="6">
    <source>
        <dbReference type="SAM" id="Phobius"/>
    </source>
</evidence>
<feature type="transmembrane region" description="Helical" evidence="6">
    <location>
        <begin position="234"/>
        <end position="252"/>
    </location>
</feature>
<dbReference type="GO" id="GO:0012505">
    <property type="term" value="C:endomembrane system"/>
    <property type="evidence" value="ECO:0007669"/>
    <property type="project" value="UniProtKB-SubCell"/>
</dbReference>
<proteinExistence type="predicted"/>
<evidence type="ECO:0000256" key="4">
    <source>
        <dbReference type="ARBA" id="ARBA00023136"/>
    </source>
</evidence>
<protein>
    <recommendedName>
        <fullName evidence="7">DUF202 domain-containing protein</fullName>
    </recommendedName>
</protein>
<reference evidence="8" key="1">
    <citation type="journal article" date="2020" name="Fungal Divers.">
        <title>Resolving the Mortierellaceae phylogeny through synthesis of multi-gene phylogenetics and phylogenomics.</title>
        <authorList>
            <person name="Vandepol N."/>
            <person name="Liber J."/>
            <person name="Desiro A."/>
            <person name="Na H."/>
            <person name="Kennedy M."/>
            <person name="Barry K."/>
            <person name="Grigoriev I.V."/>
            <person name="Miller A.N."/>
            <person name="O'Donnell K."/>
            <person name="Stajich J.E."/>
            <person name="Bonito G."/>
        </authorList>
    </citation>
    <scope>NUCLEOTIDE SEQUENCE</scope>
    <source>
        <strain evidence="8">NRRL 28262</strain>
    </source>
</reference>
<dbReference type="AlphaFoldDB" id="A0AAD4D7F7"/>
<evidence type="ECO:0000256" key="5">
    <source>
        <dbReference type="SAM" id="MobiDB-lite"/>
    </source>
</evidence>
<dbReference type="Pfam" id="PF02656">
    <property type="entry name" value="DUF202"/>
    <property type="match status" value="1"/>
</dbReference>
<comment type="subcellular location">
    <subcellularLocation>
        <location evidence="1">Endomembrane system</location>
        <topology evidence="1">Multi-pass membrane protein</topology>
    </subcellularLocation>
</comment>
<evidence type="ECO:0000256" key="3">
    <source>
        <dbReference type="ARBA" id="ARBA00022989"/>
    </source>
</evidence>
<feature type="compositionally biased region" description="Polar residues" evidence="5">
    <location>
        <begin position="1"/>
        <end position="29"/>
    </location>
</feature>
<accession>A0AAD4D7F7</accession>
<comment type="caution">
    <text evidence="8">The sequence shown here is derived from an EMBL/GenBank/DDBJ whole genome shotgun (WGS) entry which is preliminary data.</text>
</comment>
<keyword evidence="4 6" id="KW-0472">Membrane</keyword>
<dbReference type="PANTHER" id="PTHR46140:SF1">
    <property type="entry name" value="VACUOLAR TRANSPORTER CHAPERONE COMPLEX SUBUNIT 4-RELATED"/>
    <property type="match status" value="1"/>
</dbReference>
<dbReference type="EMBL" id="JAAAIL010001556">
    <property type="protein sequence ID" value="KAG0268140.1"/>
    <property type="molecule type" value="Genomic_DNA"/>
</dbReference>
<feature type="domain" description="DUF202" evidence="7">
    <location>
        <begin position="204"/>
        <end position="260"/>
    </location>
</feature>
<feature type="transmembrane region" description="Helical" evidence="6">
    <location>
        <begin position="273"/>
        <end position="292"/>
    </location>
</feature>
<keyword evidence="2 6" id="KW-0812">Transmembrane</keyword>
<keyword evidence="3 6" id="KW-1133">Transmembrane helix</keyword>
<dbReference type="InterPro" id="IPR003807">
    <property type="entry name" value="DUF202"/>
</dbReference>
<evidence type="ECO:0000256" key="1">
    <source>
        <dbReference type="ARBA" id="ARBA00004127"/>
    </source>
</evidence>